<reference evidence="2" key="2">
    <citation type="submission" date="2019-02" db="EMBL/GenBank/DDBJ databases">
        <title>Opniocepnalus argus Var Kimnra genome.</title>
        <authorList>
            <person name="Zhou C."/>
            <person name="Xiao S."/>
        </authorList>
    </citation>
    <scope>NUCLEOTIDE SEQUENCE [LARGE SCALE GENOMIC DNA]</scope>
</reference>
<keyword evidence="2" id="KW-1185">Reference proteome</keyword>
<gene>
    <name evidence="1" type="ORF">EXN66_Car007493</name>
</gene>
<dbReference type="EMBL" id="CM015718">
    <property type="protein sequence ID" value="KAF3691818.1"/>
    <property type="molecule type" value="Genomic_DNA"/>
</dbReference>
<organism evidence="1 2">
    <name type="scientific">Channa argus</name>
    <name type="common">Northern snakehead</name>
    <name type="synonym">Ophicephalus argus</name>
    <dbReference type="NCBI Taxonomy" id="215402"/>
    <lineage>
        <taxon>Eukaryota</taxon>
        <taxon>Metazoa</taxon>
        <taxon>Chordata</taxon>
        <taxon>Craniata</taxon>
        <taxon>Vertebrata</taxon>
        <taxon>Euteleostomi</taxon>
        <taxon>Actinopterygii</taxon>
        <taxon>Neopterygii</taxon>
        <taxon>Teleostei</taxon>
        <taxon>Neoteleostei</taxon>
        <taxon>Acanthomorphata</taxon>
        <taxon>Anabantaria</taxon>
        <taxon>Anabantiformes</taxon>
        <taxon>Channoidei</taxon>
        <taxon>Channidae</taxon>
        <taxon>Channa</taxon>
    </lineage>
</organism>
<proteinExistence type="predicted"/>
<reference evidence="1 2" key="1">
    <citation type="submission" date="2019-02" db="EMBL/GenBank/DDBJ databases">
        <title>Opniocepnalus argus genome.</title>
        <authorList>
            <person name="Zhou C."/>
            <person name="Xiao S."/>
        </authorList>
    </citation>
    <scope>NUCLEOTIDE SEQUENCE [LARGE SCALE GENOMIC DNA]</scope>
    <source>
        <strain evidence="1">OARG1902GOOAL</strain>
        <tissue evidence="1">Muscle</tissue>
    </source>
</reference>
<dbReference type="Proteomes" id="UP000503349">
    <property type="component" value="Chromosome 7"/>
</dbReference>
<accession>A0A6G1PPA5</accession>
<dbReference type="AlphaFoldDB" id="A0A6G1PPA5"/>
<sequence length="50" mass="5646">MDYLINSCVSRIGQLLFGLIYTALPSAVPNEGVKKKNLKQTVQKKKIQMH</sequence>
<evidence type="ECO:0000313" key="1">
    <source>
        <dbReference type="EMBL" id="KAF3691818.1"/>
    </source>
</evidence>
<evidence type="ECO:0000313" key="2">
    <source>
        <dbReference type="Proteomes" id="UP000503349"/>
    </source>
</evidence>
<name>A0A6G1PPA5_CHAAH</name>
<protein>
    <submittedName>
        <fullName evidence="1">Uncharacterized protein</fullName>
    </submittedName>
</protein>